<feature type="compositionally biased region" description="Polar residues" evidence="2">
    <location>
        <begin position="299"/>
        <end position="313"/>
    </location>
</feature>
<evidence type="ECO:0000256" key="1">
    <source>
        <dbReference type="SAM" id="Coils"/>
    </source>
</evidence>
<feature type="compositionally biased region" description="Gly residues" evidence="2">
    <location>
        <begin position="356"/>
        <end position="365"/>
    </location>
</feature>
<dbReference type="EMBL" id="PFBM01000012">
    <property type="protein sequence ID" value="PIR82504.1"/>
    <property type="molecule type" value="Genomic_DNA"/>
</dbReference>
<sequence length="605" mass="62960">MERGNALIAGVVFISIVGVFAAVLQSPALSGVLSHVRSESQVGALTPAATTNFPATTGATVSSVQDQLKGQIEEKCIQLKVQGSVTPSKEFTSASDLASAEPDMCVGVVDTAGQLTCVGKRAKVIVTSGERGNSVVTITSTPDPTISDYGTCKTEVCEGSRCVEGRDISFRTKSGQPLANEIKEAVDELTGKRELSEAVRGKISDAFERAAASAHSEVEKHARAASEASEALENLKKMDDNRFRKVYRDNTDTKANVKKELERKLIAEKDAYEEAAKRRDLLANAARALQPPPSPGRNPGNQKQTNNEQRQADGNNPCPGGNCGPTFGGQSGPGGGGTGGGGDLSGILGQLAKMLGGQGGAGEKGGAPPAGNRQAHPPGSCQPQLHCSDNSLYQRDSTCVDRQVQFCPFGCLSNSCRQTPEQPTTLELKGQLSCQPKVADVGMTVGFSYSCTSSNPDVTPVAQITGGVQTSGPSGSAEKVIEKPPLGATTQNFALTCQAQGKQSQVETCSVAVNQPLLILTAVPSRIKSGEKASIGWVTTQGVMKECAITSPSLPDFNAANSANKSTSGVVKTPELSADTTFVVKCTTAADQQKSATVQILVETQ</sequence>
<accession>A0A2H0U7X9</accession>
<proteinExistence type="predicted"/>
<evidence type="ECO:0000256" key="2">
    <source>
        <dbReference type="SAM" id="MobiDB-lite"/>
    </source>
</evidence>
<feature type="region of interest" description="Disordered" evidence="2">
    <location>
        <begin position="288"/>
        <end position="382"/>
    </location>
</feature>
<feature type="compositionally biased region" description="Gly residues" evidence="2">
    <location>
        <begin position="321"/>
        <end position="344"/>
    </location>
</feature>
<dbReference type="AlphaFoldDB" id="A0A2H0U7X9"/>
<feature type="compositionally biased region" description="Low complexity" evidence="2">
    <location>
        <begin position="345"/>
        <end position="355"/>
    </location>
</feature>
<evidence type="ECO:0000313" key="4">
    <source>
        <dbReference type="Proteomes" id="UP000231379"/>
    </source>
</evidence>
<gene>
    <name evidence="3" type="ORF">COU20_01740</name>
</gene>
<protein>
    <submittedName>
        <fullName evidence="3">Uncharacterized protein</fullName>
    </submittedName>
</protein>
<reference evidence="4" key="1">
    <citation type="submission" date="2017-09" db="EMBL/GenBank/DDBJ databases">
        <title>Depth-based differentiation of microbial function through sediment-hosted aquifers and enrichment of novel symbionts in the deep terrestrial subsurface.</title>
        <authorList>
            <person name="Probst A.J."/>
            <person name="Ladd B."/>
            <person name="Jarett J.K."/>
            <person name="Geller-Mcgrath D.E."/>
            <person name="Sieber C.M.K."/>
            <person name="Emerson J.B."/>
            <person name="Anantharaman K."/>
            <person name="Thomas B.C."/>
            <person name="Malmstrom R."/>
            <person name="Stieglmeier M."/>
            <person name="Klingl A."/>
            <person name="Woyke T."/>
            <person name="Ryan C.M."/>
            <person name="Banfield J.F."/>
        </authorList>
    </citation>
    <scope>NUCLEOTIDE SEQUENCE [LARGE SCALE GENOMIC DNA]</scope>
</reference>
<organism evidence="3 4">
    <name type="scientific">Candidatus Kaiserbacteria bacterium CG10_big_fil_rev_8_21_14_0_10_59_10</name>
    <dbReference type="NCBI Taxonomy" id="1974612"/>
    <lineage>
        <taxon>Bacteria</taxon>
        <taxon>Candidatus Kaiseribacteriota</taxon>
    </lineage>
</organism>
<dbReference type="Proteomes" id="UP000231379">
    <property type="component" value="Unassembled WGS sequence"/>
</dbReference>
<evidence type="ECO:0000313" key="3">
    <source>
        <dbReference type="EMBL" id="PIR82504.1"/>
    </source>
</evidence>
<keyword evidence="1" id="KW-0175">Coiled coil</keyword>
<feature type="coiled-coil region" evidence="1">
    <location>
        <begin position="218"/>
        <end position="278"/>
    </location>
</feature>
<name>A0A2H0U7X9_9BACT</name>
<comment type="caution">
    <text evidence="3">The sequence shown here is derived from an EMBL/GenBank/DDBJ whole genome shotgun (WGS) entry which is preliminary data.</text>
</comment>